<dbReference type="SUPFAM" id="SSF55797">
    <property type="entry name" value="PR-1-like"/>
    <property type="match status" value="2"/>
</dbReference>
<dbReference type="InterPro" id="IPR014044">
    <property type="entry name" value="CAP_dom"/>
</dbReference>
<dbReference type="Pfam" id="PF00188">
    <property type="entry name" value="CAP"/>
    <property type="match status" value="1"/>
</dbReference>
<proteinExistence type="predicted"/>
<sequence>MKVIFLITKGRGRNLYISEEDQSMIVMYHNDVRKNITGDAGFKELKWDPEIAEFAKDWGKQCIYKRPFDDPYVENLFYKRYRKRDKPKEIMMDAIAAWLKRPDVVHNRGRRGCRRSETCKYVQLSTRDTESVGCTVTECPFLHFRNSKRKSMYYVVCFYKPSKEFAEKEKLHRRKGKCPVCPSVRIPDSERIPAVTRRIEAPSADIVVRHDSKDVQNAQDIQLEAQGLPEKNIRYDRNHPAPQNQMLGRRVKRQVSRNDIYEQRRRYYEQLRREQEERRRRLIAAPRNTIDDRIYLEQRRRQELDRERRRHSNEIRAVTDAHNNLRRIQGLAELNWDAKLQKWANYVIRCDIEYPGPITDYTNFGKADSMMNPQVDGIGCSSLNCGSRRQLTCIYRDTQARPYIRGRQRG</sequence>
<dbReference type="InterPro" id="IPR035940">
    <property type="entry name" value="CAP_sf"/>
</dbReference>
<feature type="domain" description="SCP" evidence="1">
    <location>
        <begin position="19"/>
        <end position="167"/>
    </location>
</feature>
<dbReference type="CDD" id="cd05380">
    <property type="entry name" value="CAP_euk"/>
    <property type="match status" value="1"/>
</dbReference>
<dbReference type="Proteomes" id="UP001217089">
    <property type="component" value="Unassembled WGS sequence"/>
</dbReference>
<organism evidence="2 3">
    <name type="scientific">Tegillarca granosa</name>
    <name type="common">Malaysian cockle</name>
    <name type="synonym">Anadara granosa</name>
    <dbReference type="NCBI Taxonomy" id="220873"/>
    <lineage>
        <taxon>Eukaryota</taxon>
        <taxon>Metazoa</taxon>
        <taxon>Spiralia</taxon>
        <taxon>Lophotrochozoa</taxon>
        <taxon>Mollusca</taxon>
        <taxon>Bivalvia</taxon>
        <taxon>Autobranchia</taxon>
        <taxon>Pteriomorphia</taxon>
        <taxon>Arcoida</taxon>
        <taxon>Arcoidea</taxon>
        <taxon>Arcidae</taxon>
        <taxon>Tegillarca</taxon>
    </lineage>
</organism>
<dbReference type="SMART" id="SM00198">
    <property type="entry name" value="SCP"/>
    <property type="match status" value="1"/>
</dbReference>
<comment type="caution">
    <text evidence="2">The sequence shown here is derived from an EMBL/GenBank/DDBJ whole genome shotgun (WGS) entry which is preliminary data.</text>
</comment>
<evidence type="ECO:0000259" key="1">
    <source>
        <dbReference type="SMART" id="SM00198"/>
    </source>
</evidence>
<accession>A0ABQ9FRU2</accession>
<dbReference type="PANTHER" id="PTHR10334">
    <property type="entry name" value="CYSTEINE-RICH SECRETORY PROTEIN-RELATED"/>
    <property type="match status" value="1"/>
</dbReference>
<evidence type="ECO:0000313" key="3">
    <source>
        <dbReference type="Proteomes" id="UP001217089"/>
    </source>
</evidence>
<keyword evidence="3" id="KW-1185">Reference proteome</keyword>
<evidence type="ECO:0000313" key="2">
    <source>
        <dbReference type="EMBL" id="KAJ8319000.1"/>
    </source>
</evidence>
<name>A0ABQ9FRU2_TEGGR</name>
<gene>
    <name evidence="2" type="ORF">KUTeg_004091</name>
</gene>
<protein>
    <recommendedName>
        <fullName evidence="1">SCP domain-containing protein</fullName>
    </recommendedName>
</protein>
<dbReference type="EMBL" id="JARBDR010000214">
    <property type="protein sequence ID" value="KAJ8319000.1"/>
    <property type="molecule type" value="Genomic_DNA"/>
</dbReference>
<dbReference type="InterPro" id="IPR001283">
    <property type="entry name" value="CRISP-related"/>
</dbReference>
<reference evidence="2 3" key="1">
    <citation type="submission" date="2022-12" db="EMBL/GenBank/DDBJ databases">
        <title>Chromosome-level genome of Tegillarca granosa.</title>
        <authorList>
            <person name="Kim J."/>
        </authorList>
    </citation>
    <scope>NUCLEOTIDE SEQUENCE [LARGE SCALE GENOMIC DNA]</scope>
    <source>
        <strain evidence="2">Teg-2019</strain>
        <tissue evidence="2">Adductor muscle</tissue>
    </source>
</reference>
<dbReference type="Gene3D" id="3.40.33.10">
    <property type="entry name" value="CAP"/>
    <property type="match status" value="1"/>
</dbReference>